<dbReference type="OrthoDB" id="4846903at2"/>
<dbReference type="AlphaFoldDB" id="A0A368Z0W7"/>
<dbReference type="EMBL" id="QPJL01000008">
    <property type="protein sequence ID" value="RCW84094.1"/>
    <property type="molecule type" value="Genomic_DNA"/>
</dbReference>
<name>A0A368Z0W7_9RHOB</name>
<gene>
    <name evidence="1" type="ORF">DFP89_10838</name>
</gene>
<sequence length="506" mass="53423">MSDPIISAPATVGPGEIQFYDRITPPFTAGSHVLTVTQTVTGIVGETTDPVFPATQPFEIAAPRFRIDPSSIQQVFPPADQAGSYDGVLPSMVFKEFALPWMRLLSPTATPDDPCPWIGLLTIAEAEMPAPPGKSGPKDPKLSYPATIAVSALVKPAEADVLPPALGTILPSEGDTVVTVDMDLDYFTGIAPTAGDLAYLAHARVVNTDGKVILGMDEDGAFSVVTGNRIAQNGGRNTVLLVSYEGHQDHLPGGPAIGKAYTKIRLVVLGSWSFYANETPGGFLQLMEQLCMKGGGGVDLLRLPQAPSGDAWAQEALAIGYVPLQNDLRDGEVATALYRGPLVPAPTQVNDSYGPFYFSDHAIHYDPDYGVFNHAYACAWQVGRLLALSDGAFVQGLINWRRDYAQRLAASTRAAEVSAPLSLALTAQASASADAPEAIRHLFSDRFADLADAIPQMVPRSRVAAPAAPAAIAPAAILTPKDALADPLHLLRDLVQAGATKKESGP</sequence>
<dbReference type="Proteomes" id="UP000253345">
    <property type="component" value="Unassembled WGS sequence"/>
</dbReference>
<organism evidence="1 2">
    <name type="scientific">Paracoccus lutimaris</name>
    <dbReference type="NCBI Taxonomy" id="1490030"/>
    <lineage>
        <taxon>Bacteria</taxon>
        <taxon>Pseudomonadati</taxon>
        <taxon>Pseudomonadota</taxon>
        <taxon>Alphaproteobacteria</taxon>
        <taxon>Rhodobacterales</taxon>
        <taxon>Paracoccaceae</taxon>
        <taxon>Paracoccus</taxon>
    </lineage>
</organism>
<comment type="caution">
    <text evidence="1">The sequence shown here is derived from an EMBL/GenBank/DDBJ whole genome shotgun (WGS) entry which is preliminary data.</text>
</comment>
<reference evidence="1 2" key="1">
    <citation type="submission" date="2018-07" db="EMBL/GenBank/DDBJ databases">
        <title>Genomic Encyclopedia of Type Strains, Phase III (KMG-III): the genomes of soil and plant-associated and newly described type strains.</title>
        <authorList>
            <person name="Whitman W."/>
        </authorList>
    </citation>
    <scope>NUCLEOTIDE SEQUENCE [LARGE SCALE GENOMIC DNA]</scope>
    <source>
        <strain evidence="1 2">CECT 8525</strain>
    </source>
</reference>
<protein>
    <submittedName>
        <fullName evidence="1">Uncharacterized protein</fullName>
    </submittedName>
</protein>
<evidence type="ECO:0000313" key="1">
    <source>
        <dbReference type="EMBL" id="RCW84094.1"/>
    </source>
</evidence>
<proteinExistence type="predicted"/>
<keyword evidence="2" id="KW-1185">Reference proteome</keyword>
<evidence type="ECO:0000313" key="2">
    <source>
        <dbReference type="Proteomes" id="UP000253345"/>
    </source>
</evidence>
<dbReference type="RefSeq" id="WP_114349082.1">
    <property type="nucleotide sequence ID" value="NZ_QPJL01000008.1"/>
</dbReference>
<accession>A0A368Z0W7</accession>